<evidence type="ECO:0000259" key="1">
    <source>
        <dbReference type="Pfam" id="PF22187"/>
    </source>
</evidence>
<sequence>MSKIFIPASKPEDWKSLLAKPDKHWRTGYSAKTLAYCWQDVDGFPKCVKRVFRNSGIKLFQNLKLLLAFPEYKVSLPPRGGRPAQNDIFVLAKGNNQLVS</sequence>
<evidence type="ECO:0000313" key="2">
    <source>
        <dbReference type="EMBL" id="GAG15068.1"/>
    </source>
</evidence>
<proteinExistence type="predicted"/>
<dbReference type="Pfam" id="PF22187">
    <property type="entry name" value="DUF6946"/>
    <property type="match status" value="1"/>
</dbReference>
<dbReference type="AlphaFoldDB" id="X0VRI8"/>
<dbReference type="EMBL" id="BARS01037721">
    <property type="protein sequence ID" value="GAG15068.1"/>
    <property type="molecule type" value="Genomic_DNA"/>
</dbReference>
<name>X0VRI8_9ZZZZ</name>
<comment type="caution">
    <text evidence="2">The sequence shown here is derived from an EMBL/GenBank/DDBJ whole genome shotgun (WGS) entry which is preliminary data.</text>
</comment>
<dbReference type="InterPro" id="IPR054024">
    <property type="entry name" value="DUF6946"/>
</dbReference>
<feature type="domain" description="DUF6946" evidence="1">
    <location>
        <begin position="7"/>
        <end position="99"/>
    </location>
</feature>
<accession>X0VRI8</accession>
<organism evidence="2">
    <name type="scientific">marine sediment metagenome</name>
    <dbReference type="NCBI Taxonomy" id="412755"/>
    <lineage>
        <taxon>unclassified sequences</taxon>
        <taxon>metagenomes</taxon>
        <taxon>ecological metagenomes</taxon>
    </lineage>
</organism>
<reference evidence="2" key="1">
    <citation type="journal article" date="2014" name="Front. Microbiol.">
        <title>High frequency of phylogenetically diverse reductive dehalogenase-homologous genes in deep subseafloor sedimentary metagenomes.</title>
        <authorList>
            <person name="Kawai M."/>
            <person name="Futagami T."/>
            <person name="Toyoda A."/>
            <person name="Takaki Y."/>
            <person name="Nishi S."/>
            <person name="Hori S."/>
            <person name="Arai W."/>
            <person name="Tsubouchi T."/>
            <person name="Morono Y."/>
            <person name="Uchiyama I."/>
            <person name="Ito T."/>
            <person name="Fujiyama A."/>
            <person name="Inagaki F."/>
            <person name="Takami H."/>
        </authorList>
    </citation>
    <scope>NUCLEOTIDE SEQUENCE</scope>
    <source>
        <strain evidence="2">Expedition CK06-06</strain>
    </source>
</reference>
<protein>
    <recommendedName>
        <fullName evidence="1">DUF6946 domain-containing protein</fullName>
    </recommendedName>
</protein>
<feature type="non-terminal residue" evidence="2">
    <location>
        <position position="100"/>
    </location>
</feature>
<gene>
    <name evidence="2" type="ORF">S01H1_57803</name>
</gene>